<protein>
    <submittedName>
        <fullName evidence="2">Uncharacterized protein</fullName>
    </submittedName>
</protein>
<feature type="compositionally biased region" description="Polar residues" evidence="1">
    <location>
        <begin position="248"/>
        <end position="269"/>
    </location>
</feature>
<proteinExistence type="predicted"/>
<evidence type="ECO:0000313" key="3">
    <source>
        <dbReference type="Proteomes" id="UP001215151"/>
    </source>
</evidence>
<organism evidence="2 3">
    <name type="scientific">Trametes cubensis</name>
    <dbReference type="NCBI Taxonomy" id="1111947"/>
    <lineage>
        <taxon>Eukaryota</taxon>
        <taxon>Fungi</taxon>
        <taxon>Dikarya</taxon>
        <taxon>Basidiomycota</taxon>
        <taxon>Agaricomycotina</taxon>
        <taxon>Agaricomycetes</taxon>
        <taxon>Polyporales</taxon>
        <taxon>Polyporaceae</taxon>
        <taxon>Trametes</taxon>
    </lineage>
</organism>
<evidence type="ECO:0000256" key="1">
    <source>
        <dbReference type="SAM" id="MobiDB-lite"/>
    </source>
</evidence>
<feature type="region of interest" description="Disordered" evidence="1">
    <location>
        <begin position="187"/>
        <end position="222"/>
    </location>
</feature>
<dbReference type="AlphaFoldDB" id="A0AAD7TSU7"/>
<comment type="caution">
    <text evidence="2">The sequence shown here is derived from an EMBL/GenBank/DDBJ whole genome shotgun (WGS) entry which is preliminary data.</text>
</comment>
<evidence type="ECO:0000313" key="2">
    <source>
        <dbReference type="EMBL" id="KAJ8474210.1"/>
    </source>
</evidence>
<feature type="compositionally biased region" description="Low complexity" evidence="1">
    <location>
        <begin position="237"/>
        <end position="247"/>
    </location>
</feature>
<dbReference type="EMBL" id="JAPEVG010000195">
    <property type="protein sequence ID" value="KAJ8474210.1"/>
    <property type="molecule type" value="Genomic_DNA"/>
</dbReference>
<name>A0AAD7TSU7_9APHY</name>
<accession>A0AAD7TSU7</accession>
<keyword evidence="3" id="KW-1185">Reference proteome</keyword>
<feature type="compositionally biased region" description="Acidic residues" evidence="1">
    <location>
        <begin position="13"/>
        <end position="28"/>
    </location>
</feature>
<feature type="compositionally biased region" description="Basic and acidic residues" evidence="1">
    <location>
        <begin position="188"/>
        <end position="197"/>
    </location>
</feature>
<dbReference type="Proteomes" id="UP001215151">
    <property type="component" value="Unassembled WGS sequence"/>
</dbReference>
<feature type="compositionally biased region" description="Polar residues" evidence="1">
    <location>
        <begin position="1"/>
        <end position="10"/>
    </location>
</feature>
<feature type="region of interest" description="Disordered" evidence="1">
    <location>
        <begin position="237"/>
        <end position="294"/>
    </location>
</feature>
<sequence>MSSSTTNNPQDGHDDEEEVDELIDDDAPDTTRHDLQSTALAPTSSKPTRPNAHRLIQMSVECDHCRAHSRAQKSAKGKKEGGIIARFNGIGFGIVKNHTHNWPAIFELVEHATKFLAIHGVTILDASALESRTADCYSPWTTPTERPFPVRGFLLERFGDRFGALRDTVIRTAIIDTPAAAQVTIKSQSEDLGRDNAEQQPSQSQTYDFPDIPADDGEQPKPEVPYIELRGYARAQARSRLQSATRSHTCPTDSDHAPTQTSTLHTQNVDGLVDPLSEQAPGSGEAIPASPMDVDPPVPKVVLPRSEPPSLPGVANAGVGASVNLLNELAVIQAEESQFRSRRAVIDMYLASLDARKAQLLAALSGQAQ</sequence>
<feature type="compositionally biased region" description="Polar residues" evidence="1">
    <location>
        <begin position="36"/>
        <end position="48"/>
    </location>
</feature>
<feature type="compositionally biased region" description="Polar residues" evidence="1">
    <location>
        <begin position="198"/>
        <end position="207"/>
    </location>
</feature>
<feature type="region of interest" description="Disordered" evidence="1">
    <location>
        <begin position="1"/>
        <end position="50"/>
    </location>
</feature>
<reference evidence="2" key="1">
    <citation type="submission" date="2022-11" db="EMBL/GenBank/DDBJ databases">
        <title>Genome Sequence of Cubamyces cubensis.</title>
        <authorList>
            <person name="Buettner E."/>
        </authorList>
    </citation>
    <scope>NUCLEOTIDE SEQUENCE</scope>
    <source>
        <strain evidence="2">MPL-01</strain>
    </source>
</reference>
<gene>
    <name evidence="2" type="ORF">ONZ51_g7375</name>
</gene>